<sequence>MLNDRWLNAVWMLVGVLALVSPVRAEAPPSLPEMEPVAQQGVSGAGESDLFHLYPLLGLPSLQTAPAEVPVVEAVRQAGWLGIAPRETKPVFLPGADDFTPALRVYRVYPGSTASRAGLRPTDRIVRVNNERLELGPENSLIVHFQNRVAEVGAGGTLQLKLLRGEAVMDLALTLDPVPTTPAPVPSHPELDRLHAEAKETFFSQMLQREGMLEGFHRSVGAMRRTSRQVLTTAFQDGAYNPFRLKEMNYLLQQPMDLPWVAHLLTRQVNQSFHRERQSLDKLVGAGIRALDMETVEDAKALPPPADLETFIDRLVAAMNRAETLRRQALAGMTVDDIAFLEAGIRDWVFQDLEDDYVDRSETEKQEMEDRFLRWFETALKVDRQKILHAGKLIAQALDVEWLQAFNQQGGTFKPFREGWVVREERDRVVIRAGGLHIVVGNGDANVYGEDADVIIDLGGDDRYLNTAGASQVGRRNRVVVDLGGNDLYLSRGWGAQGAGLLGAGFLLDLGGNDRYVADHFSQGTAFLGVGVLVDSGGQDRYQCHVFCQGAGLLGVGVLAEQGGDDHYGNALYGQGLGASGGYGLLVDADGQDRYTSGGSFADYSEPILAFRSMAQGVGLGYDRWDTLVQVSGGIGVLSDQNGNDTYVADYFAQGTGRTYGIGILFDDNGDDRYLAGRYAQGVGFRQGAGLLLDNGGDDDYLSHAGVSQGVGHETGVGMLIDRGGDDRYTSSLLSQGAGNGDGIGLLLDTGGDDEYTCRDMGQGFGLYDAVAARGSFGFLFDTGGGVDRYSLGRRNDAIQKNDAWGITADLP</sequence>
<organism evidence="2 3">
    <name type="scientific">Nitrospina watsonii</name>
    <dbReference type="NCBI Taxonomy" id="1323948"/>
    <lineage>
        <taxon>Bacteria</taxon>
        <taxon>Pseudomonadati</taxon>
        <taxon>Nitrospinota/Tectimicrobiota group</taxon>
        <taxon>Nitrospinota</taxon>
        <taxon>Nitrospinia</taxon>
        <taxon>Nitrospinales</taxon>
        <taxon>Nitrospinaceae</taxon>
        <taxon>Nitrospina</taxon>
    </lineage>
</organism>
<evidence type="ECO:0000313" key="3">
    <source>
        <dbReference type="Proteomes" id="UP001157733"/>
    </source>
</evidence>
<reference evidence="2 3" key="1">
    <citation type="submission" date="2022-09" db="EMBL/GenBank/DDBJ databases">
        <authorList>
            <person name="Kop L."/>
        </authorList>
    </citation>
    <scope>NUCLEOTIDE SEQUENCE [LARGE SCALE GENOMIC DNA]</scope>
    <source>
        <strain evidence="2 3">347</strain>
    </source>
</reference>
<dbReference type="InterPro" id="IPR001478">
    <property type="entry name" value="PDZ"/>
</dbReference>
<evidence type="ECO:0000259" key="1">
    <source>
        <dbReference type="PROSITE" id="PS50106"/>
    </source>
</evidence>
<dbReference type="EMBL" id="OX336137">
    <property type="protein sequence ID" value="CAI2719454.1"/>
    <property type="molecule type" value="Genomic_DNA"/>
</dbReference>
<dbReference type="InterPro" id="IPR036034">
    <property type="entry name" value="PDZ_sf"/>
</dbReference>
<dbReference type="Gene3D" id="2.30.42.10">
    <property type="match status" value="1"/>
</dbReference>
<protein>
    <submittedName>
        <fullName evidence="2">PDZ domain-containing protein</fullName>
    </submittedName>
</protein>
<dbReference type="SMART" id="SM00228">
    <property type="entry name" value="PDZ"/>
    <property type="match status" value="1"/>
</dbReference>
<accession>A0ABM9HGK6</accession>
<proteinExistence type="predicted"/>
<dbReference type="SUPFAM" id="SSF50156">
    <property type="entry name" value="PDZ domain-like"/>
    <property type="match status" value="1"/>
</dbReference>
<dbReference type="Proteomes" id="UP001157733">
    <property type="component" value="Chromosome"/>
</dbReference>
<gene>
    <name evidence="2" type="ORF">NSPWAT_2598</name>
</gene>
<dbReference type="RefSeq" id="WP_282012287.1">
    <property type="nucleotide sequence ID" value="NZ_OX336137.1"/>
</dbReference>
<evidence type="ECO:0000313" key="2">
    <source>
        <dbReference type="EMBL" id="CAI2719454.1"/>
    </source>
</evidence>
<dbReference type="PROSITE" id="PS50106">
    <property type="entry name" value="PDZ"/>
    <property type="match status" value="1"/>
</dbReference>
<keyword evidence="3" id="KW-1185">Reference proteome</keyword>
<feature type="domain" description="PDZ" evidence="1">
    <location>
        <begin position="68"/>
        <end position="134"/>
    </location>
</feature>
<name>A0ABM9HGK6_9BACT</name>